<feature type="compositionally biased region" description="Basic and acidic residues" evidence="2">
    <location>
        <begin position="127"/>
        <end position="139"/>
    </location>
</feature>
<evidence type="ECO:0008006" key="5">
    <source>
        <dbReference type="Google" id="ProtNLM"/>
    </source>
</evidence>
<sequence>MNANEYGFSSSSSFDNLPKLDAKSAEIIDDNIIQARNETINNLRSQLNDMMEKLKEMDNITAENQQLRQEKLELESKYNSLNDRFQICLKINENNKKDLQKLTKEKEDFEIKMKQYEMSRANFEQKANQEKKELEEALERSNTNSNSNDYYKKQIAQLNDNISLLLSASSQVFNQNFPTLESLRSFIVNFNEDSVIMPKDKRFSASNSVMSAPQDEDYLQVINKLKQKNHKKKILQKNLQNEISSLKSDLQKHRKQSDAIITDLQNKYNDELTDEKVKQMNLQSKIADLEKENQRLQDKLKKKSDQVAAMNSVTPAVTAIDPNDITNEVDLLKQNVDNLQEELKNSKKKNTKLKKQIASLVDELKRDEECQNQLKNQIETLASQNEEASEASSNQAKLNERLIQENELLKKQNQHLTEEKDSANQNYKKLKNEANAIQNDLSQAKITISDLEALVSQYKNENSELVAAKNSISEALNKQNKELAQKGEKVMKAEEELKVLQFKLKTLENSMKIEEQQIVQIPKVTWFCSELPRDLCSEIIGIGKKENLPLQDKLKNVLSITATYIKNIIDENQKNQLKYDKEKSKLNDILKRIVTLVNNQVGEPKIQIPMDQLIIDNIAYENGNKIFDLIESRFAELQDIQMASEEEKKKLEEYLTRLIDVIGAESYDTALDKIYNIQNFINAYDAKTKSLHVQNKEIKSDYNDLLDQYKSLKNKVSQVLASKDEKIEQLKNELAAISKDRDLSKKKIDELQNEIQRVNEEQQETLSTIEFEQQQRSAELCQTLQRDYSAKLLQKENEVESLKQNIQKLTQKIARLKKKNETLAKKAQSLEAELSSIEDGKNEIRKEEKQKYKEELKNTVAQLNAIIENDKIEIEGKNQEIEKYTNKVSKAKTAFISLKEKCLKLEKENKISKAQLEASKIENERLKNFCDAKIKASATLNENNYKIELGKINAEKESRIQELYHFVVETFSNFYDPREQLDSSSVKNILIAVRNKLESYTSQDAVIRQTLNVSSNEDVEEMIRSLVPTKL</sequence>
<gene>
    <name evidence="3" type="ORF">M9Y10_009787</name>
</gene>
<feature type="region of interest" description="Disordered" evidence="2">
    <location>
        <begin position="123"/>
        <end position="148"/>
    </location>
</feature>
<feature type="coiled-coil region" evidence="1">
    <location>
        <begin position="695"/>
        <end position="924"/>
    </location>
</feature>
<evidence type="ECO:0000256" key="2">
    <source>
        <dbReference type="SAM" id="MobiDB-lite"/>
    </source>
</evidence>
<dbReference type="EMBL" id="JAPFFF010000015">
    <property type="protein sequence ID" value="KAK8866819.1"/>
    <property type="molecule type" value="Genomic_DNA"/>
</dbReference>
<evidence type="ECO:0000313" key="3">
    <source>
        <dbReference type="EMBL" id="KAK8866819.1"/>
    </source>
</evidence>
<reference evidence="3 4" key="1">
    <citation type="submission" date="2024-04" db="EMBL/GenBank/DDBJ databases">
        <title>Tritrichomonas musculus Genome.</title>
        <authorList>
            <person name="Alves-Ferreira E."/>
            <person name="Grigg M."/>
            <person name="Lorenzi H."/>
            <person name="Galac M."/>
        </authorList>
    </citation>
    <scope>NUCLEOTIDE SEQUENCE [LARGE SCALE GENOMIC DNA]</scope>
    <source>
        <strain evidence="3 4">EAF2021</strain>
    </source>
</reference>
<organism evidence="3 4">
    <name type="scientific">Tritrichomonas musculus</name>
    <dbReference type="NCBI Taxonomy" id="1915356"/>
    <lineage>
        <taxon>Eukaryota</taxon>
        <taxon>Metamonada</taxon>
        <taxon>Parabasalia</taxon>
        <taxon>Tritrichomonadida</taxon>
        <taxon>Tritrichomonadidae</taxon>
        <taxon>Tritrichomonas</taxon>
    </lineage>
</organism>
<dbReference type="Proteomes" id="UP001470230">
    <property type="component" value="Unassembled WGS sequence"/>
</dbReference>
<accession>A0ABR2IPC3</accession>
<keyword evidence="1" id="KW-0175">Coiled coil</keyword>
<protein>
    <recommendedName>
        <fullName evidence="5">Viral A-type inclusion protein</fullName>
    </recommendedName>
</protein>
<comment type="caution">
    <text evidence="3">The sequence shown here is derived from an EMBL/GenBank/DDBJ whole genome shotgun (WGS) entry which is preliminary data.</text>
</comment>
<evidence type="ECO:0000313" key="4">
    <source>
        <dbReference type="Proteomes" id="UP001470230"/>
    </source>
</evidence>
<evidence type="ECO:0000256" key="1">
    <source>
        <dbReference type="SAM" id="Coils"/>
    </source>
</evidence>
<proteinExistence type="predicted"/>
<name>A0ABR2IPC3_9EUKA</name>
<feature type="coiled-coil region" evidence="1">
    <location>
        <begin position="222"/>
        <end position="517"/>
    </location>
</feature>
<keyword evidence="4" id="KW-1185">Reference proteome</keyword>